<dbReference type="Proteomes" id="UP001328107">
    <property type="component" value="Unassembled WGS sequence"/>
</dbReference>
<evidence type="ECO:0000256" key="14">
    <source>
        <dbReference type="SAM" id="Phobius"/>
    </source>
</evidence>
<dbReference type="Pfam" id="PF00858">
    <property type="entry name" value="ASC"/>
    <property type="match status" value="1"/>
</dbReference>
<evidence type="ECO:0000256" key="13">
    <source>
        <dbReference type="RuleBase" id="RU000679"/>
    </source>
</evidence>
<keyword evidence="5 13" id="KW-0812">Transmembrane</keyword>
<dbReference type="EMBL" id="BTRK01000006">
    <property type="protein sequence ID" value="GMR58041.1"/>
    <property type="molecule type" value="Genomic_DNA"/>
</dbReference>
<reference evidence="16" key="1">
    <citation type="submission" date="2022-10" db="EMBL/GenBank/DDBJ databases">
        <title>Genome assembly of Pristionchus species.</title>
        <authorList>
            <person name="Yoshida K."/>
            <person name="Sommer R.J."/>
        </authorList>
    </citation>
    <scope>NUCLEOTIDE SEQUENCE [LARGE SCALE GENOMIC DNA]</scope>
    <source>
        <strain evidence="16">RS5460</strain>
    </source>
</reference>
<evidence type="ECO:0000256" key="10">
    <source>
        <dbReference type="ARBA" id="ARBA00023180"/>
    </source>
</evidence>
<keyword evidence="4 13" id="KW-0894">Sodium channel</keyword>
<evidence type="ECO:0000256" key="4">
    <source>
        <dbReference type="ARBA" id="ARBA00022461"/>
    </source>
</evidence>
<name>A0AAN5D765_9BILA</name>
<keyword evidence="7" id="KW-0915">Sodium</keyword>
<keyword evidence="10" id="KW-0325">Glycoprotein</keyword>
<accession>A0AAN5D765</accession>
<feature type="non-terminal residue" evidence="15">
    <location>
        <position position="1"/>
    </location>
</feature>
<organism evidence="15 16">
    <name type="scientific">Pristionchus mayeri</name>
    <dbReference type="NCBI Taxonomy" id="1317129"/>
    <lineage>
        <taxon>Eukaryota</taxon>
        <taxon>Metazoa</taxon>
        <taxon>Ecdysozoa</taxon>
        <taxon>Nematoda</taxon>
        <taxon>Chromadorea</taxon>
        <taxon>Rhabditida</taxon>
        <taxon>Rhabditina</taxon>
        <taxon>Diplogasteromorpha</taxon>
        <taxon>Diplogasteroidea</taxon>
        <taxon>Neodiplogasteridae</taxon>
        <taxon>Pristionchus</taxon>
    </lineage>
</organism>
<gene>
    <name evidence="15" type="ORF">PMAYCL1PPCAC_28236</name>
</gene>
<evidence type="ECO:0000256" key="7">
    <source>
        <dbReference type="ARBA" id="ARBA00023053"/>
    </source>
</evidence>
<feature type="transmembrane region" description="Helical" evidence="14">
    <location>
        <begin position="46"/>
        <end position="69"/>
    </location>
</feature>
<evidence type="ECO:0000256" key="3">
    <source>
        <dbReference type="ARBA" id="ARBA00022448"/>
    </source>
</evidence>
<keyword evidence="11 13" id="KW-0739">Sodium transport</keyword>
<evidence type="ECO:0000256" key="9">
    <source>
        <dbReference type="ARBA" id="ARBA00023136"/>
    </source>
</evidence>
<sequence length="72" mass="7715">FEKNSTYISKNFVVVSIYYRELSSLVYSAATTPTKVSLLIFNAGSIGGSAGFCLGFSALTVIEVIVLLCKVL</sequence>
<keyword evidence="6 14" id="KW-1133">Transmembrane helix</keyword>
<evidence type="ECO:0000256" key="6">
    <source>
        <dbReference type="ARBA" id="ARBA00022989"/>
    </source>
</evidence>
<evidence type="ECO:0000256" key="8">
    <source>
        <dbReference type="ARBA" id="ARBA00023065"/>
    </source>
</evidence>
<evidence type="ECO:0000313" key="15">
    <source>
        <dbReference type="EMBL" id="GMR58041.1"/>
    </source>
</evidence>
<comment type="similarity">
    <text evidence="2 13">Belongs to the amiloride-sensitive sodium channel (TC 1.A.6) family.</text>
</comment>
<keyword evidence="8 13" id="KW-0406">Ion transport</keyword>
<keyword evidence="16" id="KW-1185">Reference proteome</keyword>
<feature type="non-terminal residue" evidence="15">
    <location>
        <position position="72"/>
    </location>
</feature>
<evidence type="ECO:0000256" key="12">
    <source>
        <dbReference type="ARBA" id="ARBA00023303"/>
    </source>
</evidence>
<protein>
    <submittedName>
        <fullName evidence="15">Uncharacterized protein</fullName>
    </submittedName>
</protein>
<keyword evidence="9 14" id="KW-0472">Membrane</keyword>
<keyword evidence="12 13" id="KW-0407">Ion channel</keyword>
<dbReference type="GO" id="GO:0016020">
    <property type="term" value="C:membrane"/>
    <property type="evidence" value="ECO:0007669"/>
    <property type="project" value="UniProtKB-SubCell"/>
</dbReference>
<comment type="caution">
    <text evidence="15">The sequence shown here is derived from an EMBL/GenBank/DDBJ whole genome shotgun (WGS) entry which is preliminary data.</text>
</comment>
<dbReference type="AlphaFoldDB" id="A0AAN5D765"/>
<evidence type="ECO:0000256" key="2">
    <source>
        <dbReference type="ARBA" id="ARBA00007193"/>
    </source>
</evidence>
<evidence type="ECO:0000256" key="11">
    <source>
        <dbReference type="ARBA" id="ARBA00023201"/>
    </source>
</evidence>
<dbReference type="InterPro" id="IPR001873">
    <property type="entry name" value="ENaC"/>
</dbReference>
<proteinExistence type="inferred from homology"/>
<evidence type="ECO:0000256" key="1">
    <source>
        <dbReference type="ARBA" id="ARBA00004141"/>
    </source>
</evidence>
<dbReference type="GO" id="GO:0005272">
    <property type="term" value="F:sodium channel activity"/>
    <property type="evidence" value="ECO:0007669"/>
    <property type="project" value="UniProtKB-KW"/>
</dbReference>
<comment type="subcellular location">
    <subcellularLocation>
        <location evidence="1">Membrane</location>
        <topology evidence="1">Multi-pass membrane protein</topology>
    </subcellularLocation>
</comment>
<evidence type="ECO:0000313" key="16">
    <source>
        <dbReference type="Proteomes" id="UP001328107"/>
    </source>
</evidence>
<evidence type="ECO:0000256" key="5">
    <source>
        <dbReference type="ARBA" id="ARBA00022692"/>
    </source>
</evidence>
<keyword evidence="3 13" id="KW-0813">Transport</keyword>
<dbReference type="Gene3D" id="1.10.287.770">
    <property type="entry name" value="YojJ-like"/>
    <property type="match status" value="1"/>
</dbReference>